<gene>
    <name evidence="1" type="ORF">SR858_11690</name>
</gene>
<sequence>MNTAQKNSCRASLMRRSRRILHGWDGLPQCLGELAHIQNRSGQAKWLCFPLNNFQVEPAMSAMMNATRALNRQKIAVERTLYARSAEESQLAARWAAAWHKLVQRKLDNMATRSAPRVDFSGFLVNPPSRVLH</sequence>
<accession>A0ABZ0Y4H3</accession>
<dbReference type="EMBL" id="CP140152">
    <property type="protein sequence ID" value="WQH06961.1"/>
    <property type="molecule type" value="Genomic_DNA"/>
</dbReference>
<reference evidence="1 2" key="1">
    <citation type="submission" date="2023-11" db="EMBL/GenBank/DDBJ databases">
        <title>MicrobeMod: A computational toolkit for identifying prokaryotic methylation and restriction-modification with nanopore sequencing.</title>
        <authorList>
            <person name="Crits-Christoph A."/>
            <person name="Kang S.C."/>
            <person name="Lee H."/>
            <person name="Ostrov N."/>
        </authorList>
    </citation>
    <scope>NUCLEOTIDE SEQUENCE [LARGE SCALE GENOMIC DNA]</scope>
    <source>
        <strain evidence="1 2">ATCC 25935</strain>
    </source>
</reference>
<evidence type="ECO:0000313" key="1">
    <source>
        <dbReference type="EMBL" id="WQH06961.1"/>
    </source>
</evidence>
<name>A0ABZ0Y4H3_9BURK</name>
<keyword evidence="2" id="KW-1185">Reference proteome</keyword>
<dbReference type="RefSeq" id="WP_322534571.1">
    <property type="nucleotide sequence ID" value="NZ_CP140152.1"/>
</dbReference>
<evidence type="ECO:0008006" key="3">
    <source>
        <dbReference type="Google" id="ProtNLM"/>
    </source>
</evidence>
<proteinExistence type="predicted"/>
<organism evidence="1 2">
    <name type="scientific">Duganella zoogloeoides</name>
    <dbReference type="NCBI Taxonomy" id="75659"/>
    <lineage>
        <taxon>Bacteria</taxon>
        <taxon>Pseudomonadati</taxon>
        <taxon>Pseudomonadota</taxon>
        <taxon>Betaproteobacteria</taxon>
        <taxon>Burkholderiales</taxon>
        <taxon>Oxalobacteraceae</taxon>
        <taxon>Telluria group</taxon>
        <taxon>Duganella</taxon>
    </lineage>
</organism>
<dbReference type="Proteomes" id="UP001326110">
    <property type="component" value="Chromosome"/>
</dbReference>
<protein>
    <recommendedName>
        <fullName evidence="3">Transposase</fullName>
    </recommendedName>
</protein>
<evidence type="ECO:0000313" key="2">
    <source>
        <dbReference type="Proteomes" id="UP001326110"/>
    </source>
</evidence>